<dbReference type="FunFam" id="3.40.50.300:FF:000640">
    <property type="entry name" value="MoxR family ATPase"/>
    <property type="match status" value="1"/>
</dbReference>
<dbReference type="Pfam" id="PF17863">
    <property type="entry name" value="AAA_lid_2"/>
    <property type="match status" value="1"/>
</dbReference>
<dbReference type="CDD" id="cd00009">
    <property type="entry name" value="AAA"/>
    <property type="match status" value="1"/>
</dbReference>
<proteinExistence type="inferred from homology"/>
<organism evidence="5 6">
    <name type="scientific">Candidatus Scalindua brodae</name>
    <dbReference type="NCBI Taxonomy" id="237368"/>
    <lineage>
        <taxon>Bacteria</taxon>
        <taxon>Pseudomonadati</taxon>
        <taxon>Planctomycetota</taxon>
        <taxon>Candidatus Brocadiia</taxon>
        <taxon>Candidatus Brocadiales</taxon>
        <taxon>Candidatus Scalinduaceae</taxon>
        <taxon>Candidatus Scalindua</taxon>
    </lineage>
</organism>
<dbReference type="Gene3D" id="3.40.50.300">
    <property type="entry name" value="P-loop containing nucleotide triphosphate hydrolases"/>
    <property type="match status" value="1"/>
</dbReference>
<dbReference type="InterPro" id="IPR027417">
    <property type="entry name" value="P-loop_NTPase"/>
</dbReference>
<evidence type="ECO:0000313" key="5">
    <source>
        <dbReference type="EMBL" id="KHE93984.1"/>
    </source>
</evidence>
<evidence type="ECO:0000256" key="3">
    <source>
        <dbReference type="ARBA" id="ARBA00061607"/>
    </source>
</evidence>
<comment type="similarity">
    <text evidence="3">Belongs to the MoxR family.</text>
</comment>
<comment type="caution">
    <text evidence="5">The sequence shown here is derived from an EMBL/GenBank/DDBJ whole genome shotgun (WGS) entry which is preliminary data.</text>
</comment>
<dbReference type="SUPFAM" id="SSF52540">
    <property type="entry name" value="P-loop containing nucleoside triphosphate hydrolases"/>
    <property type="match status" value="1"/>
</dbReference>
<evidence type="ECO:0000259" key="4">
    <source>
        <dbReference type="SMART" id="SM00382"/>
    </source>
</evidence>
<dbReference type="SMART" id="SM00382">
    <property type="entry name" value="AAA"/>
    <property type="match status" value="1"/>
</dbReference>
<name>A0A0B0EMZ1_9BACT</name>
<evidence type="ECO:0000313" key="6">
    <source>
        <dbReference type="Proteomes" id="UP000030652"/>
    </source>
</evidence>
<dbReference type="InterPro" id="IPR011703">
    <property type="entry name" value="ATPase_AAA-3"/>
</dbReference>
<keyword evidence="2" id="KW-0067">ATP-binding</keyword>
<dbReference type="PATRIC" id="fig|237368.3.peg.251"/>
<reference evidence="5 6" key="1">
    <citation type="submission" date="2014-10" db="EMBL/GenBank/DDBJ databases">
        <title>Draft genome of anammox bacterium scalindua brodae, obtained using differential coverage binning of sequence data from two enrichment reactors.</title>
        <authorList>
            <person name="Speth D.R."/>
            <person name="Russ L."/>
            <person name="Kartal B."/>
            <person name="Op den Camp H.J."/>
            <person name="Dutilh B.E."/>
            <person name="Jetten M.S."/>
        </authorList>
    </citation>
    <scope>NUCLEOTIDE SEQUENCE [LARGE SCALE GENOMIC DNA]</scope>
    <source>
        <strain evidence="5">RU1</strain>
    </source>
</reference>
<dbReference type="Proteomes" id="UP000030652">
    <property type="component" value="Unassembled WGS sequence"/>
</dbReference>
<accession>A0A0B0EMZ1</accession>
<sequence length="328" mass="37026">METEKQFTLFQENYQKLLREIQKVIVGQGDVINQILICLFTHGHILLEGVPGLGKTKIIKTLSKVLNLNFSRIQFTPDLMPADILGTNIFINGAQGEKSFQFIKGPIFSNIVLADEINRATPKTQSALLEAMQEGFVTISGQKYKLDEPFLVLATQNPIEMEGTFPLPEAQLDRFFFKVKISYPGTDELLQIVERTTELEEQELNIVIDHEEIMTMRTIAKKVLIPEGVKRYAINLVLATHPENDDSPDISKKCIRYGSSPRGIQSLIMAAKVKALLDKRYNVSFEDISSLALPALRHRIILNFEGQVKGLDSDKIISEIIRDVKIDK</sequence>
<dbReference type="GO" id="GO:0016887">
    <property type="term" value="F:ATP hydrolysis activity"/>
    <property type="evidence" value="ECO:0007669"/>
    <property type="project" value="InterPro"/>
</dbReference>
<feature type="domain" description="AAA+ ATPase" evidence="4">
    <location>
        <begin position="41"/>
        <end position="185"/>
    </location>
</feature>
<protein>
    <submittedName>
        <fullName evidence="5">Methanol dehydrogenase regulatory protein</fullName>
    </submittedName>
</protein>
<dbReference type="InterPro" id="IPR041628">
    <property type="entry name" value="ChlI/MoxR_AAA_lid"/>
</dbReference>
<dbReference type="Gene3D" id="1.10.8.80">
    <property type="entry name" value="Magnesium chelatase subunit I, C-Terminal domain"/>
    <property type="match status" value="1"/>
</dbReference>
<dbReference type="EMBL" id="JRYO01000022">
    <property type="protein sequence ID" value="KHE93984.1"/>
    <property type="molecule type" value="Genomic_DNA"/>
</dbReference>
<dbReference type="PIRSF" id="PIRSF002849">
    <property type="entry name" value="AAA_ATPase_chaperone_MoxR_prd"/>
    <property type="match status" value="1"/>
</dbReference>
<dbReference type="Pfam" id="PF07726">
    <property type="entry name" value="AAA_3"/>
    <property type="match status" value="1"/>
</dbReference>
<evidence type="ECO:0000256" key="2">
    <source>
        <dbReference type="ARBA" id="ARBA00022840"/>
    </source>
</evidence>
<dbReference type="eggNOG" id="COG0714">
    <property type="taxonomic scope" value="Bacteria"/>
</dbReference>
<dbReference type="PANTHER" id="PTHR42759">
    <property type="entry name" value="MOXR FAMILY PROTEIN"/>
    <property type="match status" value="1"/>
</dbReference>
<gene>
    <name evidence="5" type="primary">moxR_1</name>
    <name evidence="5" type="ORF">SCABRO_00234</name>
</gene>
<dbReference type="GO" id="GO:0005524">
    <property type="term" value="F:ATP binding"/>
    <property type="evidence" value="ECO:0007669"/>
    <property type="project" value="UniProtKB-KW"/>
</dbReference>
<dbReference type="InterPro" id="IPR050764">
    <property type="entry name" value="CbbQ/NirQ/NorQ/GpvN"/>
</dbReference>
<evidence type="ECO:0000256" key="1">
    <source>
        <dbReference type="ARBA" id="ARBA00022741"/>
    </source>
</evidence>
<dbReference type="PANTHER" id="PTHR42759:SF1">
    <property type="entry name" value="MAGNESIUM-CHELATASE SUBUNIT CHLD"/>
    <property type="match status" value="1"/>
</dbReference>
<keyword evidence="1" id="KW-0547">Nucleotide-binding</keyword>
<dbReference type="AlphaFoldDB" id="A0A0B0EMZ1"/>
<dbReference type="InterPro" id="IPR003593">
    <property type="entry name" value="AAA+_ATPase"/>
</dbReference>